<dbReference type="InterPro" id="IPR035368">
    <property type="entry name" value="Nrap_D3"/>
</dbReference>
<keyword evidence="14" id="KW-1185">Reference proteome</keyword>
<dbReference type="InterPro" id="IPR035371">
    <property type="entry name" value="Nrap_D6"/>
</dbReference>
<dbReference type="EMBL" id="LXFE01002958">
    <property type="protein sequence ID" value="OLL22674.1"/>
    <property type="molecule type" value="Genomic_DNA"/>
</dbReference>
<dbReference type="GO" id="GO:0034456">
    <property type="term" value="C:UTP-C complex"/>
    <property type="evidence" value="ECO:0007669"/>
    <property type="project" value="TreeGrafter"/>
</dbReference>
<feature type="domain" description="Nrap protein" evidence="7">
    <location>
        <begin position="160"/>
        <end position="297"/>
    </location>
</feature>
<feature type="region of interest" description="Disordered" evidence="6">
    <location>
        <begin position="23"/>
        <end position="46"/>
    </location>
</feature>
<feature type="domain" description="Nrap protein" evidence="9">
    <location>
        <begin position="450"/>
        <end position="599"/>
    </location>
</feature>
<keyword evidence="5" id="KW-0687">Ribonucleoprotein</keyword>
<gene>
    <name evidence="13" type="ORF">NEOLI_002548</name>
</gene>
<dbReference type="GO" id="GO:0006364">
    <property type="term" value="P:rRNA processing"/>
    <property type="evidence" value="ECO:0007669"/>
    <property type="project" value="UniProtKB-KW"/>
</dbReference>
<feature type="domain" description="Nrap protein" evidence="8">
    <location>
        <begin position="302"/>
        <end position="443"/>
    </location>
</feature>
<dbReference type="PANTHER" id="PTHR17972">
    <property type="entry name" value="NUCLEOLAR RNA-ASSOCIATED PROTEIN"/>
    <property type="match status" value="1"/>
</dbReference>
<accession>A0A1U7LJ50</accession>
<evidence type="ECO:0000256" key="6">
    <source>
        <dbReference type="SAM" id="MobiDB-lite"/>
    </source>
</evidence>
<dbReference type="AlphaFoldDB" id="A0A1U7LJ50"/>
<evidence type="ECO:0000259" key="8">
    <source>
        <dbReference type="Pfam" id="PF17403"/>
    </source>
</evidence>
<keyword evidence="4 5" id="KW-0539">Nucleus</keyword>
<feature type="domain" description="Nrap protein" evidence="10">
    <location>
        <begin position="630"/>
        <end position="826"/>
    </location>
</feature>
<proteinExistence type="inferred from homology"/>
<evidence type="ECO:0000256" key="2">
    <source>
        <dbReference type="ARBA" id="ARBA00006674"/>
    </source>
</evidence>
<evidence type="ECO:0000313" key="13">
    <source>
        <dbReference type="EMBL" id="OLL22674.1"/>
    </source>
</evidence>
<evidence type="ECO:0000259" key="9">
    <source>
        <dbReference type="Pfam" id="PF17404"/>
    </source>
</evidence>
<protein>
    <recommendedName>
        <fullName evidence="5">U3 small nucleolar RNA-associated protein 22</fullName>
    </recommendedName>
</protein>
<dbReference type="GO" id="GO:0006409">
    <property type="term" value="P:tRNA export from nucleus"/>
    <property type="evidence" value="ECO:0007669"/>
    <property type="project" value="TreeGrafter"/>
</dbReference>
<dbReference type="InterPro" id="IPR005554">
    <property type="entry name" value="NOL6/Upt22"/>
</dbReference>
<evidence type="ECO:0000256" key="5">
    <source>
        <dbReference type="RuleBase" id="RU364032"/>
    </source>
</evidence>
<dbReference type="PANTHER" id="PTHR17972:SF0">
    <property type="entry name" value="NUCLEOLAR PROTEIN 6"/>
    <property type="match status" value="1"/>
</dbReference>
<dbReference type="OrthoDB" id="10251401at2759"/>
<dbReference type="Pfam" id="PF17407">
    <property type="entry name" value="Nrap_D6"/>
    <property type="match status" value="1"/>
</dbReference>
<comment type="subcellular location">
    <subcellularLocation>
        <location evidence="1 5">Nucleus</location>
        <location evidence="1 5">Nucleolus</location>
    </subcellularLocation>
</comment>
<keyword evidence="3 5" id="KW-0694">RNA-binding</keyword>
<comment type="caution">
    <text evidence="13">The sequence shown here is derived from an EMBL/GenBank/DDBJ whole genome shotgun (WGS) entry which is preliminary data.</text>
</comment>
<dbReference type="Pfam" id="PF03813">
    <property type="entry name" value="Nrap"/>
    <property type="match status" value="1"/>
</dbReference>
<dbReference type="Gene3D" id="1.10.1410.10">
    <property type="match status" value="1"/>
</dbReference>
<evidence type="ECO:0000256" key="1">
    <source>
        <dbReference type="ARBA" id="ARBA00004604"/>
    </source>
</evidence>
<dbReference type="Proteomes" id="UP000186594">
    <property type="component" value="Unassembled WGS sequence"/>
</dbReference>
<keyword evidence="5" id="KW-0690">Ribosome biogenesis</keyword>
<dbReference type="GO" id="GO:0032545">
    <property type="term" value="C:CURI complex"/>
    <property type="evidence" value="ECO:0007669"/>
    <property type="project" value="TreeGrafter"/>
</dbReference>
<sequence length="1132" mass="127765">MVGILIKRKRTEEDSVAKCSETGRGAVATASQDPISAPQSTGSFTAPNTYDEAYSHNMLKLETDEILDEVKINFERLGEVDELLRKVKSLIEEIPPSSEMKILDYAQRLHEKGKIKVPFCEPKPSKEALNMFAYEKPIRVSVIGSFLLQTMAKHPAGLVIDLAVCMPKTAFQEKDYQDYRYFHKRACYVSVIASEIQKKAKSLDITASFDAWHGDLQKPVLLIRPKTKTKKVNFSIRIIPVLSEDAFIIKKLNSTRCNIRHLQLENPSKESTPRYNASILADMQTQKSLEFLYAQQKLCVGFKNACVLGRIWLEQRKFSGNYSEGGFGIFEWSMLLSFLLQGGGPRGGKLLAGGYTYVQLFKGVLQYIATHDLIEQPIKFDTGKLAVAVAVTGCPVLEDASSGLNYLYKMTRSSYLQLKFEAEKAHLALHNSSNNSFEALFLREIPHDHLRYDMFFRLSISPDIAVSTTDIIEPTLSRIAKIEDVIRKTLLDRVSLISIRSATIPTWRLNEVTPSYNNRALDVGFILNPERCDRIVERGPSADNREAAEEFRTFWGDKADLRRFKDGSIKESVVAQSEPSKFYPVIIEEFLDWTLQRHFGEQVAKCSRSMGMVVASSLDFATEYLPAVKSLASQVESFSPIVAAYDDIGKAIKGLEDLPLRVSSIMGSSPALRYSSTQIPLPHPQTNAANLPESCQYLQPIDFILQLESSGKWPDDLEAIKRVKVAFLLDISRRLQSQKSIPSQIHIQTSRHGREFPVLEIYHSTGYVFRAQLHHDRDATLYQNKINQLTALKDPSFSRYKDLLSDYTQTFVAAPRHTLQIQALCQQHPYLSPTIRLVKRWMHSHMLSPHIDDESIELLVASVFTSPFPFHIPSSAVTGFLRALQLLSSWDWRLDPTIVTTIDPIDANERDEISQNFKNIRGQDPAVSHFAWFIGTKHDLASISHTKERPSRVIATRVTYLAKMSLQALLQDSTDLAQSTFLTPLKHFDFIIHLNSDLNPRSYQRLSWKTSIDGIIKPVKVYKNVTEESLVLPKVDFDVVKELVKEIHDIYGETLVLLFDEFGGNVIAGLWTPKIKSQKTWKVNQGCSTIPVSTFGTEKADSIICNKAAILAELEELGGSLINKIEVITELS</sequence>
<evidence type="ECO:0000259" key="12">
    <source>
        <dbReference type="Pfam" id="PF17407"/>
    </source>
</evidence>
<evidence type="ECO:0000256" key="4">
    <source>
        <dbReference type="ARBA" id="ARBA00023242"/>
    </source>
</evidence>
<evidence type="ECO:0000259" key="11">
    <source>
        <dbReference type="Pfam" id="PF17406"/>
    </source>
</evidence>
<dbReference type="GO" id="GO:0003723">
    <property type="term" value="F:RNA binding"/>
    <property type="evidence" value="ECO:0007669"/>
    <property type="project" value="UniProtKB-KW"/>
</dbReference>
<evidence type="ECO:0000259" key="10">
    <source>
        <dbReference type="Pfam" id="PF17405"/>
    </source>
</evidence>
<feature type="domain" description="Nrap protein" evidence="11">
    <location>
        <begin position="828"/>
        <end position="974"/>
    </location>
</feature>
<dbReference type="STRING" id="1198029.A0A1U7LJ50"/>
<keyword evidence="5" id="KW-0698">rRNA processing</keyword>
<feature type="compositionally biased region" description="Polar residues" evidence="6">
    <location>
        <begin position="29"/>
        <end position="46"/>
    </location>
</feature>
<dbReference type="InterPro" id="IPR035369">
    <property type="entry name" value="Nrap_D4"/>
</dbReference>
<dbReference type="InterPro" id="IPR035370">
    <property type="entry name" value="Nrap_D5"/>
</dbReference>
<dbReference type="Gene3D" id="3.30.70.3030">
    <property type="match status" value="1"/>
</dbReference>
<name>A0A1U7LJ50_NEOID</name>
<feature type="domain" description="Nrap protein" evidence="12">
    <location>
        <begin position="985"/>
        <end position="1125"/>
    </location>
</feature>
<reference evidence="13 14" key="1">
    <citation type="submission" date="2016-04" db="EMBL/GenBank/DDBJ databases">
        <title>Evolutionary innovation and constraint leading to complex multicellularity in the Ascomycota.</title>
        <authorList>
            <person name="Cisse O."/>
            <person name="Nguyen A."/>
            <person name="Hewitt D.A."/>
            <person name="Jedd G."/>
            <person name="Stajich J.E."/>
        </authorList>
    </citation>
    <scope>NUCLEOTIDE SEQUENCE [LARGE SCALE GENOMIC DNA]</scope>
    <source>
        <strain evidence="13 14">DAH-3</strain>
    </source>
</reference>
<dbReference type="GO" id="GO:0032040">
    <property type="term" value="C:small-subunit processome"/>
    <property type="evidence" value="ECO:0007669"/>
    <property type="project" value="TreeGrafter"/>
</dbReference>
<dbReference type="InterPro" id="IPR035082">
    <property type="entry name" value="Nrap_D1"/>
</dbReference>
<dbReference type="InterPro" id="IPR035367">
    <property type="entry name" value="Nrap_D2"/>
</dbReference>
<dbReference type="Pfam" id="PF17404">
    <property type="entry name" value="Nrap_D3"/>
    <property type="match status" value="1"/>
</dbReference>
<evidence type="ECO:0000313" key="14">
    <source>
        <dbReference type="Proteomes" id="UP000186594"/>
    </source>
</evidence>
<dbReference type="Pfam" id="PF17405">
    <property type="entry name" value="Nrap_D4"/>
    <property type="match status" value="1"/>
</dbReference>
<dbReference type="Pfam" id="PF17406">
    <property type="entry name" value="Nrap_D5"/>
    <property type="match status" value="1"/>
</dbReference>
<organism evidence="13 14">
    <name type="scientific">Neolecta irregularis (strain DAH-3)</name>
    <dbReference type="NCBI Taxonomy" id="1198029"/>
    <lineage>
        <taxon>Eukaryota</taxon>
        <taxon>Fungi</taxon>
        <taxon>Dikarya</taxon>
        <taxon>Ascomycota</taxon>
        <taxon>Taphrinomycotina</taxon>
        <taxon>Neolectales</taxon>
        <taxon>Neolectaceae</taxon>
        <taxon>Neolecta</taxon>
    </lineage>
</organism>
<evidence type="ECO:0000259" key="7">
    <source>
        <dbReference type="Pfam" id="PF03813"/>
    </source>
</evidence>
<dbReference type="OMA" id="NPHGGKE"/>
<comment type="similarity">
    <text evidence="2 5">Belongs to the NRAP family.</text>
</comment>
<evidence type="ECO:0000256" key="3">
    <source>
        <dbReference type="ARBA" id="ARBA00022884"/>
    </source>
</evidence>
<dbReference type="Pfam" id="PF17403">
    <property type="entry name" value="Nrap_D2"/>
    <property type="match status" value="1"/>
</dbReference>